<evidence type="ECO:0000256" key="2">
    <source>
        <dbReference type="ARBA" id="ARBA00022801"/>
    </source>
</evidence>
<sequence length="215" mass="23782">MASRKPFRSLFIASIGNPGRYRSTRHSAGHILLDAIAPLLRAELPPLYKTWYSPSLMNESGIKLSRELESFKRLDHQGTTRSALVILHDELEAPLGKLVVKGGGAEKASPRGHRGLRDIFKRLENKRLYPQVSGFTGTVGNPTLSILRIGVGIGRPRSRSPEDVSEYVLTKMDVRELDAIKKAAVPVVKLLAEQLWGTEKENPTPKSEGQTQPVE</sequence>
<gene>
    <name evidence="5" type="ORF">BJX67DRAFT_144284</name>
</gene>
<dbReference type="Gene3D" id="3.40.50.1470">
    <property type="entry name" value="Peptidyl-tRNA hydrolase"/>
    <property type="match status" value="1"/>
</dbReference>
<dbReference type="EMBL" id="JBFXLQ010000026">
    <property type="protein sequence ID" value="KAL2866294.1"/>
    <property type="molecule type" value="Genomic_DNA"/>
</dbReference>
<dbReference type="RefSeq" id="XP_070885273.1">
    <property type="nucleotide sequence ID" value="XM_071024710.1"/>
</dbReference>
<dbReference type="Pfam" id="PF01195">
    <property type="entry name" value="Pept_tRNA_hydro"/>
    <property type="match status" value="1"/>
</dbReference>
<accession>A0ABR4LQ80</accession>
<name>A0ABR4LQ80_9EURO</name>
<reference evidence="5 6" key="1">
    <citation type="submission" date="2024-07" db="EMBL/GenBank/DDBJ databases">
        <title>Section-level genome sequencing and comparative genomics of Aspergillus sections Usti and Cavernicolus.</title>
        <authorList>
            <consortium name="Lawrence Berkeley National Laboratory"/>
            <person name="Nybo J.L."/>
            <person name="Vesth T.C."/>
            <person name="Theobald S."/>
            <person name="Frisvad J.C."/>
            <person name="Larsen T.O."/>
            <person name="Kjaerboelling I."/>
            <person name="Rothschild-Mancinelli K."/>
            <person name="Lyhne E.K."/>
            <person name="Kogle M.E."/>
            <person name="Barry K."/>
            <person name="Clum A."/>
            <person name="Na H."/>
            <person name="Ledsgaard L."/>
            <person name="Lin J."/>
            <person name="Lipzen A."/>
            <person name="Kuo A."/>
            <person name="Riley R."/>
            <person name="Mondo S."/>
            <person name="Labutti K."/>
            <person name="Haridas S."/>
            <person name="Pangalinan J."/>
            <person name="Salamov A.A."/>
            <person name="Simmons B.A."/>
            <person name="Magnuson J.K."/>
            <person name="Chen J."/>
            <person name="Drula E."/>
            <person name="Henrissat B."/>
            <person name="Wiebenga A."/>
            <person name="Lubbers R.J."/>
            <person name="Gomes A.C."/>
            <person name="Macurrencykelacurrency M.R."/>
            <person name="Stajich J."/>
            <person name="Grigoriev I.V."/>
            <person name="Mortensen U.H."/>
            <person name="De Vries R.P."/>
            <person name="Baker S.E."/>
            <person name="Andersen M.R."/>
        </authorList>
    </citation>
    <scope>NUCLEOTIDE SEQUENCE [LARGE SCALE GENOMIC DNA]</scope>
    <source>
        <strain evidence="5 6">CBS 449.75</strain>
    </source>
</reference>
<evidence type="ECO:0000313" key="6">
    <source>
        <dbReference type="Proteomes" id="UP001610432"/>
    </source>
</evidence>
<evidence type="ECO:0000313" key="5">
    <source>
        <dbReference type="EMBL" id="KAL2866294.1"/>
    </source>
</evidence>
<evidence type="ECO:0000256" key="3">
    <source>
        <dbReference type="ARBA" id="ARBA00022884"/>
    </source>
</evidence>
<dbReference type="InterPro" id="IPR001328">
    <property type="entry name" value="Pept_tRNA_hydro"/>
</dbReference>
<evidence type="ECO:0000256" key="1">
    <source>
        <dbReference type="ARBA" id="ARBA00022555"/>
    </source>
</evidence>
<feature type="region of interest" description="Disordered" evidence="4">
    <location>
        <begin position="196"/>
        <end position="215"/>
    </location>
</feature>
<dbReference type="GO" id="GO:0016787">
    <property type="term" value="F:hydrolase activity"/>
    <property type="evidence" value="ECO:0007669"/>
    <property type="project" value="UniProtKB-KW"/>
</dbReference>
<evidence type="ECO:0000256" key="4">
    <source>
        <dbReference type="SAM" id="MobiDB-lite"/>
    </source>
</evidence>
<organism evidence="5 6">
    <name type="scientific">Aspergillus lucknowensis</name>
    <dbReference type="NCBI Taxonomy" id="176173"/>
    <lineage>
        <taxon>Eukaryota</taxon>
        <taxon>Fungi</taxon>
        <taxon>Dikarya</taxon>
        <taxon>Ascomycota</taxon>
        <taxon>Pezizomycotina</taxon>
        <taxon>Eurotiomycetes</taxon>
        <taxon>Eurotiomycetidae</taxon>
        <taxon>Eurotiales</taxon>
        <taxon>Aspergillaceae</taxon>
        <taxon>Aspergillus</taxon>
        <taxon>Aspergillus subgen. Nidulantes</taxon>
    </lineage>
</organism>
<dbReference type="GeneID" id="98139782"/>
<proteinExistence type="predicted"/>
<dbReference type="InterPro" id="IPR036416">
    <property type="entry name" value="Pept_tRNA_hydro_sf"/>
</dbReference>
<protein>
    <submittedName>
        <fullName evidence="5">Peptidyl-tRNA hydrolase</fullName>
    </submittedName>
</protein>
<keyword evidence="2 5" id="KW-0378">Hydrolase</keyword>
<dbReference type="SUPFAM" id="SSF53178">
    <property type="entry name" value="Peptidyl-tRNA hydrolase-like"/>
    <property type="match status" value="1"/>
</dbReference>
<dbReference type="PANTHER" id="PTHR17224">
    <property type="entry name" value="PEPTIDYL-TRNA HYDROLASE"/>
    <property type="match status" value="1"/>
</dbReference>
<dbReference type="PANTHER" id="PTHR17224:SF1">
    <property type="entry name" value="PEPTIDYL-TRNA HYDROLASE"/>
    <property type="match status" value="1"/>
</dbReference>
<comment type="caution">
    <text evidence="5">The sequence shown here is derived from an EMBL/GenBank/DDBJ whole genome shotgun (WGS) entry which is preliminary data.</text>
</comment>
<feature type="compositionally biased region" description="Polar residues" evidence="4">
    <location>
        <begin position="204"/>
        <end position="215"/>
    </location>
</feature>
<keyword evidence="6" id="KW-1185">Reference proteome</keyword>
<keyword evidence="3" id="KW-0694">RNA-binding</keyword>
<keyword evidence="1" id="KW-0820">tRNA-binding</keyword>
<dbReference type="Proteomes" id="UP001610432">
    <property type="component" value="Unassembled WGS sequence"/>
</dbReference>